<accession>A0A645C4I4</accession>
<dbReference type="Gene3D" id="2.60.120.10">
    <property type="entry name" value="Jelly Rolls"/>
    <property type="match status" value="1"/>
</dbReference>
<proteinExistence type="predicted"/>
<dbReference type="EMBL" id="VSSQ01024889">
    <property type="protein sequence ID" value="MPM72680.1"/>
    <property type="molecule type" value="Genomic_DNA"/>
</dbReference>
<comment type="caution">
    <text evidence="1">The sequence shown here is derived from an EMBL/GenBank/DDBJ whole genome shotgun (WGS) entry which is preliminary data.</text>
</comment>
<evidence type="ECO:0000313" key="1">
    <source>
        <dbReference type="EMBL" id="MPM72680.1"/>
    </source>
</evidence>
<dbReference type="InterPro" id="IPR014710">
    <property type="entry name" value="RmlC-like_jellyroll"/>
</dbReference>
<gene>
    <name evidence="1" type="ORF">SDC9_119656</name>
</gene>
<dbReference type="SUPFAM" id="SSF51182">
    <property type="entry name" value="RmlC-like cupins"/>
    <property type="match status" value="1"/>
</dbReference>
<reference evidence="1" key="1">
    <citation type="submission" date="2019-08" db="EMBL/GenBank/DDBJ databases">
        <authorList>
            <person name="Kucharzyk K."/>
            <person name="Murdoch R.W."/>
            <person name="Higgins S."/>
            <person name="Loffler F."/>
        </authorList>
    </citation>
    <scope>NUCLEOTIDE SEQUENCE</scope>
</reference>
<dbReference type="AlphaFoldDB" id="A0A645C4I4"/>
<protein>
    <submittedName>
        <fullName evidence="1">Uncharacterized protein</fullName>
    </submittedName>
</protein>
<organism evidence="1">
    <name type="scientific">bioreactor metagenome</name>
    <dbReference type="NCBI Taxonomy" id="1076179"/>
    <lineage>
        <taxon>unclassified sequences</taxon>
        <taxon>metagenomes</taxon>
        <taxon>ecological metagenomes</taxon>
    </lineage>
</organism>
<name>A0A645C4I4_9ZZZZ</name>
<sequence length="44" mass="4983">MTVGEESFPIKGGDVVYVPYGNVFHKTENTGNIPMHYVWMTHAK</sequence>
<dbReference type="InterPro" id="IPR011051">
    <property type="entry name" value="RmlC_Cupin_sf"/>
</dbReference>